<dbReference type="InterPro" id="IPR016064">
    <property type="entry name" value="NAD/diacylglycerol_kinase_sf"/>
</dbReference>
<dbReference type="SMART" id="SM00949">
    <property type="entry name" value="PAZ"/>
    <property type="match status" value="1"/>
</dbReference>
<reference evidence="20 21" key="1">
    <citation type="submission" date="2015-01" db="EMBL/GenBank/DDBJ databases">
        <title>Evolution of Trichinella species and genotypes.</title>
        <authorList>
            <person name="Korhonen P.K."/>
            <person name="Edoardo P."/>
            <person name="Giuseppe L.R."/>
            <person name="Gasser R.B."/>
        </authorList>
    </citation>
    <scope>NUCLEOTIDE SEQUENCE [LARGE SCALE GENOMIC DNA]</scope>
    <source>
        <strain evidence="20">ISS37</strain>
    </source>
</reference>
<dbReference type="Pfam" id="PF16486">
    <property type="entry name" value="ArgoN"/>
    <property type="match status" value="1"/>
</dbReference>
<dbReference type="SMART" id="SM00314">
    <property type="entry name" value="RA"/>
    <property type="match status" value="2"/>
</dbReference>
<comment type="caution">
    <text evidence="20">The sequence shown here is derived from an EMBL/GenBank/DDBJ whole genome shotgun (WGS) entry which is preliminary data.</text>
</comment>
<dbReference type="PROSITE" id="PS50146">
    <property type="entry name" value="DAGK"/>
    <property type="match status" value="1"/>
</dbReference>
<dbReference type="PROSITE" id="PS50821">
    <property type="entry name" value="PAZ"/>
    <property type="match status" value="1"/>
</dbReference>
<evidence type="ECO:0000256" key="5">
    <source>
        <dbReference type="ARBA" id="ARBA00022723"/>
    </source>
</evidence>
<feature type="domain" description="Phorbol-ester/DAG-type" evidence="15">
    <location>
        <begin position="1310"/>
        <end position="1376"/>
    </location>
</feature>
<dbReference type="PROSITE" id="PS50200">
    <property type="entry name" value="RA"/>
    <property type="match status" value="2"/>
</dbReference>
<dbReference type="InterPro" id="IPR046349">
    <property type="entry name" value="C1-like_sf"/>
</dbReference>
<feature type="region of interest" description="Disordered" evidence="14">
    <location>
        <begin position="1130"/>
        <end position="1150"/>
    </location>
</feature>
<evidence type="ECO:0000313" key="20">
    <source>
        <dbReference type="EMBL" id="KRX24873.1"/>
    </source>
</evidence>
<keyword evidence="12" id="KW-0472">Membrane</keyword>
<dbReference type="GO" id="GO:0016020">
    <property type="term" value="C:membrane"/>
    <property type="evidence" value="ECO:0007669"/>
    <property type="project" value="UniProtKB-SubCell"/>
</dbReference>
<evidence type="ECO:0000256" key="10">
    <source>
        <dbReference type="ARBA" id="ARBA00022833"/>
    </source>
</evidence>
<feature type="compositionally biased region" description="Low complexity" evidence="14">
    <location>
        <begin position="2211"/>
        <end position="2242"/>
    </location>
</feature>
<evidence type="ECO:0000259" key="18">
    <source>
        <dbReference type="PROSITE" id="PS50821"/>
    </source>
</evidence>
<dbReference type="Pfam" id="PF00609">
    <property type="entry name" value="DAGK_acc"/>
    <property type="match status" value="1"/>
</dbReference>
<dbReference type="Gene3D" id="2.170.260.10">
    <property type="entry name" value="paz domain"/>
    <property type="match status" value="1"/>
</dbReference>
<feature type="domain" description="PAZ" evidence="18">
    <location>
        <begin position="464"/>
        <end position="570"/>
    </location>
</feature>
<dbReference type="InterPro" id="IPR003165">
    <property type="entry name" value="Piwi"/>
</dbReference>
<dbReference type="InterPro" id="IPR001965">
    <property type="entry name" value="Znf_PHD"/>
</dbReference>
<evidence type="ECO:0000256" key="11">
    <source>
        <dbReference type="ARBA" id="ARBA00022840"/>
    </source>
</evidence>
<dbReference type="GO" id="GO:0007200">
    <property type="term" value="P:phospholipase C-activating G protein-coupled receptor signaling pathway"/>
    <property type="evidence" value="ECO:0007669"/>
    <property type="project" value="InterPro"/>
</dbReference>
<dbReference type="InterPro" id="IPR000756">
    <property type="entry name" value="Diacylglycerol_kin_accessory"/>
</dbReference>
<comment type="similarity">
    <text evidence="3 13">Belongs to the eukaryotic diacylglycerol kinase family.</text>
</comment>
<dbReference type="Pfam" id="PF00781">
    <property type="entry name" value="DAGK_cat"/>
    <property type="match status" value="1"/>
</dbReference>
<dbReference type="EC" id="2.7.1.107" evidence="13"/>
<feature type="domain" description="DAGKc" evidence="16">
    <location>
        <begin position="1854"/>
        <end position="1992"/>
    </location>
</feature>
<dbReference type="Proteomes" id="UP000054630">
    <property type="component" value="Unassembled WGS sequence"/>
</dbReference>
<dbReference type="Gene3D" id="3.40.50.2300">
    <property type="match status" value="1"/>
</dbReference>
<dbReference type="InterPro" id="IPR056392">
    <property type="entry name" value="DGKtheta_RBD"/>
</dbReference>
<evidence type="ECO:0000256" key="4">
    <source>
        <dbReference type="ARBA" id="ARBA00022679"/>
    </source>
</evidence>
<protein>
    <recommendedName>
        <fullName evidence="13">Diacylglycerol kinase</fullName>
        <shortName evidence="13">DAG kinase</shortName>
        <ecNumber evidence="13">2.7.1.107</ecNumber>
    </recommendedName>
</protein>
<dbReference type="GO" id="GO:0004143">
    <property type="term" value="F:ATP-dependent diacylglycerol kinase activity"/>
    <property type="evidence" value="ECO:0007669"/>
    <property type="project" value="UniProtKB-EC"/>
</dbReference>
<dbReference type="InterPro" id="IPR002219">
    <property type="entry name" value="PKC_DAG/PE"/>
</dbReference>
<sequence>MLALFQPGRRRDETIGMSTYSLCSVCANCKVEGSSHLNIKKGYDKQWDVAEEDVVCQKVVSQRVVRQELVSQRVVHQELVSQRVVRQELVSQRVVRQELVIHRVVPQQLVSQGVVREELVSQGVVPQELVSQRVVPQELVSQGVVPQELVSRGVVPQELVSQRVVRQELVSKGVVPQELVSRGVVRQQLVSKGGCNISLLDNGGEFWTNVVKRVNAGVEEFDLNKLSGRCVINYAQRNSFGSMGTAIDLHTNYFSIKIPKDLTFHHYSVEILLTVKRRRGTVDVNITSATPVFAPIDCRRFCMKVYKTLFEKDEIKKIWNFNHMFYDQRANLFSLNNLQISDSVEYTITTPQGKAKITIKPCNPLLIHIQDVIYALVHIGSDSERSALQALDIATSMKLFDTEVMSFGNKFFKPVANKLSIGGGVELYDGLFKSLRPMLGAACGKCYLAFNIESVKAAFYTSQPLLQAVYEELRLNHIPNKPLHEQQIAQLNKKYSGIRVRTTHLNRSFKIQGFSDKIPRTHVFTDDNGVNTTVFDYFKNKYNITLRYPNLQMVKKGHTFIPPELCNIEPNQRVPMMKLDDENHRMIVQTCAVPPVQRYREILAKSNAVGGDCHDLFAAAMGLTKSSDMVCIKGRVLPEPSVQYQSDAKNSGKVLVRNGQWDMKQNKVFVAAEISHWALCNMCPTIQQPQLVQFVHLLVQKAASMGINMNPRPASYDCFHPREALERMKTYFDFLIRQRDATYAICVIPEKNEALRRSIKYYGEVVNGVVTQILLRNTVMKGFLGRKSETLYMQIMLKVNAKNGGVNNEISMTHPIANMWFRGDLLFMGFDVNHPPALSRKEKESGEVPLEPSVVGAVCNCGRTQFDYRIRYRLQDSRKEEIEREKIVGVVMEFLKEYQNNNKNTLPKSVVVYRDGVSESQFEMVLESEKASLQEAFGRFRRGYSPKLTIVIVQKRHHTRFFRTDMNPSDKNMYQNIPAGTVVDTGPVSCRLFDFYLCSHLGIQGTSRPTLYTVLYDENEFDANAMQGITYLLCQTYQRCNKSVSIPAPVYHAHHAATRGKELYCAYRNKMMEEGGSALTADFVRLEEAINSKPVIQQKMTWALLQPRTKARKVERRWTTMAMVLCPSRRPSGQGRRCSGRRRRSRPSPVRLASVHCPEGEASVVEAGCRNFPQSSLRAVQSPSCRRETSTLRIPQAIDQLSDPSAWLPVCLSCPSLSVSVCISACHLSCLSAFLLSFKSVYPTAPPPPLPLHLLAYSSFACCLLFLSEEQLQNAKMAVEGHNLEPQLLQMIEEYVDWKSGEVIGARGRGHFFVKKNFGKPIHCHHCCDLFWGILSQGYICETFDVENNADSHAHIKQTCNFICHEKCLKTVASFCSGIAMQLIKNPVAHCWSEPGFVKRKFCLVCRKKTDDVESVECEVCDYYVHVDCLDLAVSDCREASTFISSLEPTTQRQRHHWREGNLNPGSKCTVCRKSCWSSECLAGMRCQWCNRTAHAVCYRQIVTDCDFGPLRPIMLPPNCLTIPRAELPMELLLSIKRREKEVPVSPSKNSEDFSSSLLEDPNREKDDNEILRVYDGNVSYENNVFRTCSVPRSASLDQILEAILRSFHIYDNPAYYMLTYIKEVDDRIVEYPLERGEPLKGIRNSQNGRLSLFLRYNNPNCDETITLKVYGGWLRIPITFCTVTITPTTTTDEVISEALSQVGMPSLSSSMYNLVEVELSRGVVEKTLDPQEPVMPLLLAQQRNSLKRYLSTRYYLQEKEDPHGSTVSLFVANLPPTLTQKQYEKILLRLLETETRPFSAIGPIYFEYGSLVMTFNSPKVATKVCLKLQDVSYEERKLLVLCLPNIQAHMIPADVEPLVVLVNMRSGGCQGAELIRSFRKLLNPFQVFDVMNGGPLVALYVFRNVPKYKILVCGGDGTAGWVLQCLDIVGQDSVCSSPPCALLPLGTGNDLARVLRWGSGYTGQEDPLQILKDIIEADEVRLDRWTVVFHPQEPSSELPCALEQNPDRALPMNNPEDQTSMIIMNNYFGIGLDAEVCLGFDKARKLNPDKFNSRIHNKGVYARIGLKKMVNRKLCRDIQRKIKLEVDGRVFELPSLEGIIILNIMSWGSGSNPWGPEKEEVGFTKPNHDDGLLEVIGITGIVHLGQMQAGFSSGIRLAQGGHVKITTFTDMPVHVDGEPQMSPPGTFTILKSALKATMLKKAKNKRRQTTTDANATTTTTTTTLQRESSSQAASLPSSLSSGPVLQAEPDDDYL</sequence>
<feature type="domain" description="Piwi" evidence="19">
    <location>
        <begin position="743"/>
        <end position="1057"/>
    </location>
</feature>
<keyword evidence="7 13" id="KW-0547">Nucleotide-binding</keyword>
<dbReference type="InterPro" id="IPR032474">
    <property type="entry name" value="Argonaute_N"/>
</dbReference>
<feature type="domain" description="Phorbol-ester/DAG-type" evidence="15">
    <location>
        <begin position="1389"/>
        <end position="1437"/>
    </location>
</feature>
<dbReference type="Pfam" id="PF02170">
    <property type="entry name" value="PAZ"/>
    <property type="match status" value="1"/>
</dbReference>
<dbReference type="CDD" id="cd02846">
    <property type="entry name" value="PAZ_argonaute_like"/>
    <property type="match status" value="1"/>
</dbReference>
<dbReference type="Gene3D" id="3.30.420.10">
    <property type="entry name" value="Ribonuclease H-like superfamily/Ribonuclease H"/>
    <property type="match status" value="1"/>
</dbReference>
<evidence type="ECO:0000256" key="7">
    <source>
        <dbReference type="ARBA" id="ARBA00022741"/>
    </source>
</evidence>
<dbReference type="InterPro" id="IPR036397">
    <property type="entry name" value="RNaseH_sf"/>
</dbReference>
<dbReference type="FunFam" id="3.40.50.10330:FF:000011">
    <property type="entry name" value="Diacylglycerol kinase"/>
    <property type="match status" value="1"/>
</dbReference>
<dbReference type="SUPFAM" id="SSF54236">
    <property type="entry name" value="Ubiquitin-like"/>
    <property type="match status" value="2"/>
</dbReference>
<dbReference type="InterPro" id="IPR036085">
    <property type="entry name" value="PAZ_dom_sf"/>
</dbReference>
<keyword evidence="11 13" id="KW-0067">ATP-binding</keyword>
<dbReference type="SMART" id="SM00045">
    <property type="entry name" value="DAGKa"/>
    <property type="match status" value="1"/>
</dbReference>
<dbReference type="CDD" id="cd17111">
    <property type="entry name" value="RA1_DAGK-theta"/>
    <property type="match status" value="1"/>
</dbReference>
<evidence type="ECO:0000256" key="1">
    <source>
        <dbReference type="ARBA" id="ARBA00001383"/>
    </source>
</evidence>
<dbReference type="Pfam" id="PF00788">
    <property type="entry name" value="RA"/>
    <property type="match status" value="2"/>
</dbReference>
<feature type="domain" description="Ras-associating" evidence="17">
    <location>
        <begin position="1568"/>
        <end position="1660"/>
    </location>
</feature>
<keyword evidence="6" id="KW-0677">Repeat</keyword>
<dbReference type="STRING" id="6336.A0A0V0SDL5"/>
<dbReference type="CDD" id="cd20804">
    <property type="entry name" value="C1_DGKtheta_typeV_rpt2"/>
    <property type="match status" value="1"/>
</dbReference>
<comment type="catalytic activity">
    <reaction evidence="1 13">
        <text>a 1,2-diacyl-sn-glycerol + ATP = a 1,2-diacyl-sn-glycero-3-phosphate + ADP + H(+)</text>
        <dbReference type="Rhea" id="RHEA:10272"/>
        <dbReference type="ChEBI" id="CHEBI:15378"/>
        <dbReference type="ChEBI" id="CHEBI:17815"/>
        <dbReference type="ChEBI" id="CHEBI:30616"/>
        <dbReference type="ChEBI" id="CHEBI:58608"/>
        <dbReference type="ChEBI" id="CHEBI:456216"/>
        <dbReference type="EC" id="2.7.1.107"/>
    </reaction>
</comment>
<dbReference type="InterPro" id="IPR032473">
    <property type="entry name" value="Argonaute_Mid_dom"/>
</dbReference>
<feature type="domain" description="Phorbol-ester/DAG-type" evidence="15">
    <location>
        <begin position="1455"/>
        <end position="1506"/>
    </location>
</feature>
<evidence type="ECO:0000256" key="9">
    <source>
        <dbReference type="ARBA" id="ARBA00022777"/>
    </source>
</evidence>
<dbReference type="GO" id="GO:0003723">
    <property type="term" value="F:RNA binding"/>
    <property type="evidence" value="ECO:0007669"/>
    <property type="project" value="InterPro"/>
</dbReference>
<evidence type="ECO:0000256" key="8">
    <source>
        <dbReference type="ARBA" id="ARBA00022771"/>
    </source>
</evidence>
<keyword evidence="4 13" id="KW-0808">Transferase</keyword>
<dbReference type="PANTHER" id="PTHR11255:SF54">
    <property type="entry name" value="DIACYLGLYCEROL KINASE THETA"/>
    <property type="match status" value="1"/>
</dbReference>
<dbReference type="GO" id="GO:0008270">
    <property type="term" value="F:zinc ion binding"/>
    <property type="evidence" value="ECO:0007669"/>
    <property type="project" value="UniProtKB-KW"/>
</dbReference>
<dbReference type="CDD" id="cd20803">
    <property type="entry name" value="C1_DGKtheta_typeV_rpt1"/>
    <property type="match status" value="1"/>
</dbReference>
<dbReference type="InterPro" id="IPR017438">
    <property type="entry name" value="ATP-NAD_kinase_N"/>
</dbReference>
<feature type="region of interest" description="Disordered" evidence="14">
    <location>
        <begin position="2202"/>
        <end position="2255"/>
    </location>
</feature>
<name>A0A0V0SDL5_9BILA</name>
<feature type="region of interest" description="Disordered" evidence="14">
    <location>
        <begin position="1544"/>
        <end position="1563"/>
    </location>
</feature>
<dbReference type="SMART" id="SM00950">
    <property type="entry name" value="Piwi"/>
    <property type="match status" value="1"/>
</dbReference>
<dbReference type="Pfam" id="PF16487">
    <property type="entry name" value="ArgoMid"/>
    <property type="match status" value="1"/>
</dbReference>
<dbReference type="Pfam" id="PF02171">
    <property type="entry name" value="Piwi"/>
    <property type="match status" value="1"/>
</dbReference>
<evidence type="ECO:0000259" key="17">
    <source>
        <dbReference type="PROSITE" id="PS50200"/>
    </source>
</evidence>
<dbReference type="SUPFAM" id="SSF101690">
    <property type="entry name" value="PAZ domain"/>
    <property type="match status" value="1"/>
</dbReference>
<keyword evidence="21" id="KW-1185">Reference proteome</keyword>
<dbReference type="SMART" id="SM00046">
    <property type="entry name" value="DAGKc"/>
    <property type="match status" value="1"/>
</dbReference>
<dbReference type="PANTHER" id="PTHR11255">
    <property type="entry name" value="DIACYLGLYCEROL KINASE"/>
    <property type="match status" value="1"/>
</dbReference>
<gene>
    <name evidence="20" type="primary">abhd11</name>
    <name evidence="20" type="ORF">T07_2994</name>
</gene>
<accession>A0A0V0SDL5</accession>
<keyword evidence="9 13" id="KW-0418">Kinase</keyword>
<evidence type="ECO:0000256" key="12">
    <source>
        <dbReference type="ARBA" id="ARBA00023136"/>
    </source>
</evidence>
<evidence type="ECO:0000313" key="21">
    <source>
        <dbReference type="Proteomes" id="UP000054630"/>
    </source>
</evidence>
<dbReference type="SMART" id="SM00249">
    <property type="entry name" value="PHD"/>
    <property type="match status" value="1"/>
</dbReference>
<dbReference type="Pfam" id="PF00130">
    <property type="entry name" value="C1_1"/>
    <property type="match status" value="1"/>
</dbReference>
<evidence type="ECO:0000259" key="15">
    <source>
        <dbReference type="PROSITE" id="PS50081"/>
    </source>
</evidence>
<organism evidence="20 21">
    <name type="scientific">Trichinella nelsoni</name>
    <dbReference type="NCBI Taxonomy" id="6336"/>
    <lineage>
        <taxon>Eukaryota</taxon>
        <taxon>Metazoa</taxon>
        <taxon>Ecdysozoa</taxon>
        <taxon>Nematoda</taxon>
        <taxon>Enoplea</taxon>
        <taxon>Dorylaimia</taxon>
        <taxon>Trichinellida</taxon>
        <taxon>Trichinellidae</taxon>
        <taxon>Trichinella</taxon>
    </lineage>
</organism>
<dbReference type="InterPro" id="IPR012337">
    <property type="entry name" value="RNaseH-like_sf"/>
</dbReference>
<dbReference type="PROSITE" id="PS50081">
    <property type="entry name" value="ZF_DAG_PE_2"/>
    <property type="match status" value="3"/>
</dbReference>
<evidence type="ECO:0000256" key="3">
    <source>
        <dbReference type="ARBA" id="ARBA00009280"/>
    </source>
</evidence>
<dbReference type="InterPro" id="IPR000159">
    <property type="entry name" value="RA_dom"/>
</dbReference>
<dbReference type="CDD" id="cd20854">
    <property type="entry name" value="C1_DGKtheta_typeV_rpt3"/>
    <property type="match status" value="1"/>
</dbReference>
<dbReference type="InterPro" id="IPR001206">
    <property type="entry name" value="Diacylglycerol_kinase_cat_dom"/>
</dbReference>
<evidence type="ECO:0000256" key="6">
    <source>
        <dbReference type="ARBA" id="ARBA00022737"/>
    </source>
</evidence>
<dbReference type="Gene3D" id="3.30.60.20">
    <property type="match status" value="3"/>
</dbReference>
<keyword evidence="8" id="KW-0863">Zinc-finger</keyword>
<dbReference type="PROSITE" id="PS50822">
    <property type="entry name" value="PIWI"/>
    <property type="match status" value="1"/>
</dbReference>
<dbReference type="GO" id="GO:0005524">
    <property type="term" value="F:ATP binding"/>
    <property type="evidence" value="ECO:0007669"/>
    <property type="project" value="UniProtKB-KW"/>
</dbReference>
<dbReference type="SUPFAM" id="SSF53098">
    <property type="entry name" value="Ribonuclease H-like"/>
    <property type="match status" value="1"/>
</dbReference>
<evidence type="ECO:0000256" key="13">
    <source>
        <dbReference type="RuleBase" id="RU361128"/>
    </source>
</evidence>
<dbReference type="InterPro" id="IPR003100">
    <property type="entry name" value="PAZ_dom"/>
</dbReference>
<keyword evidence="5" id="KW-0479">Metal-binding</keyword>
<dbReference type="Gene3D" id="3.10.20.90">
    <property type="entry name" value="Phosphatidylinositol 3-kinase Catalytic Subunit, Chain A, domain 1"/>
    <property type="match status" value="1"/>
</dbReference>
<dbReference type="InterPro" id="IPR037607">
    <property type="entry name" value="DGK"/>
</dbReference>
<dbReference type="SUPFAM" id="SSF57889">
    <property type="entry name" value="Cysteine-rich domain"/>
    <property type="match status" value="3"/>
</dbReference>
<evidence type="ECO:0000256" key="14">
    <source>
        <dbReference type="SAM" id="MobiDB-lite"/>
    </source>
</evidence>
<evidence type="ECO:0000259" key="19">
    <source>
        <dbReference type="PROSITE" id="PS50822"/>
    </source>
</evidence>
<keyword evidence="10" id="KW-0862">Zinc</keyword>
<feature type="compositionally biased region" description="Polar residues" evidence="14">
    <location>
        <begin position="1547"/>
        <end position="1558"/>
    </location>
</feature>
<dbReference type="Pfam" id="PF24099">
    <property type="entry name" value="RBD_DGKtheta"/>
    <property type="match status" value="1"/>
</dbReference>
<dbReference type="FunFam" id="2.60.200.40:FF:000004">
    <property type="entry name" value="Diacylglycerol kinase"/>
    <property type="match status" value="1"/>
</dbReference>
<dbReference type="SMART" id="SM00109">
    <property type="entry name" value="C1"/>
    <property type="match status" value="3"/>
</dbReference>
<proteinExistence type="inferred from homology"/>
<dbReference type="EMBL" id="JYDL01000015">
    <property type="protein sequence ID" value="KRX24873.1"/>
    <property type="molecule type" value="Genomic_DNA"/>
</dbReference>
<evidence type="ECO:0000259" key="16">
    <source>
        <dbReference type="PROSITE" id="PS50146"/>
    </source>
</evidence>
<dbReference type="OrthoDB" id="242257at2759"/>
<dbReference type="Gene3D" id="3.40.50.10330">
    <property type="entry name" value="Probable inorganic polyphosphate/atp-NAD kinase, domain 1"/>
    <property type="match status" value="1"/>
</dbReference>
<comment type="subcellular location">
    <subcellularLocation>
        <location evidence="2">Membrane</location>
    </subcellularLocation>
</comment>
<feature type="domain" description="Ras-associating" evidence="17">
    <location>
        <begin position="1664"/>
        <end position="1762"/>
    </location>
</feature>
<dbReference type="SUPFAM" id="SSF111331">
    <property type="entry name" value="NAD kinase/diacylglycerol kinase-like"/>
    <property type="match status" value="1"/>
</dbReference>
<dbReference type="PROSITE" id="PS00479">
    <property type="entry name" value="ZF_DAG_PE_1"/>
    <property type="match status" value="1"/>
</dbReference>
<dbReference type="Gene3D" id="2.60.200.40">
    <property type="match status" value="1"/>
</dbReference>
<evidence type="ECO:0000256" key="2">
    <source>
        <dbReference type="ARBA" id="ARBA00004370"/>
    </source>
</evidence>
<dbReference type="InterPro" id="IPR029071">
    <property type="entry name" value="Ubiquitin-like_domsf"/>
</dbReference>